<keyword evidence="2" id="KW-1185">Reference proteome</keyword>
<dbReference type="Proteomes" id="UP000245539">
    <property type="component" value="Unassembled WGS sequence"/>
</dbReference>
<comment type="caution">
    <text evidence="1">The sequence shown here is derived from an EMBL/GenBank/DDBJ whole genome shotgun (WGS) entry which is preliminary data.</text>
</comment>
<sequence length="191" mass="21376">MDIKAEDDKSHPPYIRVACTGKGDFDHLASEFGIDETESDYHLGDFGSPVVLEIWPGGHYSPIHSHGTTSGIVYCLTGQVDVMAYESLAWDAEKMALLTLTPGQCAWLTDKHFAVHKVHCPMAEGNFAATFHVYLNRDELLLLTSAPKPDTRDVFDYIDEDAPHEQKAFDTYSDLSWAVLRREMAKRAADQ</sequence>
<dbReference type="OrthoDB" id="7059163at2"/>
<dbReference type="InterPro" id="IPR011051">
    <property type="entry name" value="RmlC_Cupin_sf"/>
</dbReference>
<dbReference type="EMBL" id="QGKM01000129">
    <property type="protein sequence ID" value="PWQ92050.1"/>
    <property type="molecule type" value="Genomic_DNA"/>
</dbReference>
<dbReference type="Gene3D" id="2.60.120.10">
    <property type="entry name" value="Jelly Rolls"/>
    <property type="match status" value="1"/>
</dbReference>
<dbReference type="InterPro" id="IPR014710">
    <property type="entry name" value="RmlC-like_jellyroll"/>
</dbReference>
<gene>
    <name evidence="1" type="ORF">DKW60_23170</name>
</gene>
<name>A0A317C6V8_9GAMM</name>
<dbReference type="RefSeq" id="WP_109840016.1">
    <property type="nucleotide sequence ID" value="NZ_QGKM01000129.1"/>
</dbReference>
<proteinExistence type="predicted"/>
<dbReference type="SUPFAM" id="SSF51182">
    <property type="entry name" value="RmlC-like cupins"/>
    <property type="match status" value="1"/>
</dbReference>
<reference evidence="1 2" key="1">
    <citation type="submission" date="2018-05" db="EMBL/GenBank/DDBJ databases">
        <title>Leucothrix arctica sp. nov., isolated from Arctic seawater.</title>
        <authorList>
            <person name="Choi A."/>
            <person name="Baek K."/>
        </authorList>
    </citation>
    <scope>NUCLEOTIDE SEQUENCE [LARGE SCALE GENOMIC DNA]</scope>
    <source>
        <strain evidence="1 2">JCM 18388</strain>
    </source>
</reference>
<evidence type="ECO:0008006" key="3">
    <source>
        <dbReference type="Google" id="ProtNLM"/>
    </source>
</evidence>
<dbReference type="AlphaFoldDB" id="A0A317C6V8"/>
<evidence type="ECO:0000313" key="1">
    <source>
        <dbReference type="EMBL" id="PWQ92050.1"/>
    </source>
</evidence>
<evidence type="ECO:0000313" key="2">
    <source>
        <dbReference type="Proteomes" id="UP000245539"/>
    </source>
</evidence>
<accession>A0A317C6V8</accession>
<protein>
    <recommendedName>
        <fullName evidence="3">Cysteine dioxygenase</fullName>
    </recommendedName>
</protein>
<organism evidence="1 2">
    <name type="scientific">Leucothrix pacifica</name>
    <dbReference type="NCBI Taxonomy" id="1247513"/>
    <lineage>
        <taxon>Bacteria</taxon>
        <taxon>Pseudomonadati</taxon>
        <taxon>Pseudomonadota</taxon>
        <taxon>Gammaproteobacteria</taxon>
        <taxon>Thiotrichales</taxon>
        <taxon>Thiotrichaceae</taxon>
        <taxon>Leucothrix</taxon>
    </lineage>
</organism>